<evidence type="ECO:0000313" key="2">
    <source>
        <dbReference type="EMBL" id="MEI2684735.1"/>
    </source>
</evidence>
<organism evidence="2 3">
    <name type="scientific">Erwinia aphidicola</name>
    <dbReference type="NCBI Taxonomy" id="68334"/>
    <lineage>
        <taxon>Bacteria</taxon>
        <taxon>Pseudomonadati</taxon>
        <taxon>Pseudomonadota</taxon>
        <taxon>Gammaproteobacteria</taxon>
        <taxon>Enterobacterales</taxon>
        <taxon>Erwiniaceae</taxon>
        <taxon>Erwinia</taxon>
    </lineage>
</organism>
<gene>
    <name evidence="2" type="ORF">V8N49_24310</name>
</gene>
<dbReference type="Pfam" id="PF05488">
    <property type="entry name" value="PAAR_motif"/>
    <property type="match status" value="1"/>
</dbReference>
<evidence type="ECO:0000256" key="1">
    <source>
        <dbReference type="SAM" id="MobiDB-lite"/>
    </source>
</evidence>
<proteinExistence type="predicted"/>
<evidence type="ECO:0000313" key="3">
    <source>
        <dbReference type="Proteomes" id="UP001306592"/>
    </source>
</evidence>
<reference evidence="2 3" key="1">
    <citation type="submission" date="2024-02" db="EMBL/GenBank/DDBJ databases">
        <title>First report Erwinia aphidicola in onion in Chile.</title>
        <authorList>
            <person name="Valenzuela M."/>
            <person name="Pena M."/>
            <person name="Dutta B."/>
        </authorList>
    </citation>
    <scope>NUCLEOTIDE SEQUENCE [LARGE SCALE GENOMIC DNA]</scope>
    <source>
        <strain evidence="2 3">QCJ3A</strain>
    </source>
</reference>
<dbReference type="Gene3D" id="2.60.200.60">
    <property type="match status" value="1"/>
</dbReference>
<name>A0ABU8DMJ0_ERWAP</name>
<protein>
    <submittedName>
        <fullName evidence="2">PAAR domain-containing protein</fullName>
    </submittedName>
</protein>
<keyword evidence="3" id="KW-1185">Reference proteome</keyword>
<dbReference type="RefSeq" id="WP_099755045.1">
    <property type="nucleotide sequence ID" value="NZ_JACXBP010000002.1"/>
</dbReference>
<dbReference type="InterPro" id="IPR008727">
    <property type="entry name" value="PAAR_motif"/>
</dbReference>
<dbReference type="Proteomes" id="UP001306592">
    <property type="component" value="Unassembled WGS sequence"/>
</dbReference>
<comment type="caution">
    <text evidence="2">The sequence shown here is derived from an EMBL/GenBank/DDBJ whole genome shotgun (WGS) entry which is preliminary data.</text>
</comment>
<dbReference type="CDD" id="cd14742">
    <property type="entry name" value="PAAR_RHS"/>
    <property type="match status" value="1"/>
</dbReference>
<sequence length="88" mass="8069">MQNAARVGDATSHGGAIATGSDNVTTNGCAAALVSVSIAPCAIGHGAAPVATGSGSVFINGQPAARVGDVTGCGAAIVSGSGDVFIGG</sequence>
<feature type="region of interest" description="Disordered" evidence="1">
    <location>
        <begin position="1"/>
        <end position="23"/>
    </location>
</feature>
<accession>A0ABU8DMJ0</accession>
<dbReference type="EMBL" id="JBANEI010000043">
    <property type="protein sequence ID" value="MEI2684735.1"/>
    <property type="molecule type" value="Genomic_DNA"/>
</dbReference>